<feature type="active site" description="Proton donor" evidence="8 9">
    <location>
        <position position="101"/>
    </location>
</feature>
<feature type="binding site" evidence="8 10">
    <location>
        <begin position="102"/>
        <end position="103"/>
    </location>
    <ligand>
        <name>substrate</name>
    </ligand>
</feature>
<evidence type="ECO:0000256" key="8">
    <source>
        <dbReference type="HAMAP-Rule" id="MF_00169"/>
    </source>
</evidence>
<dbReference type="InterPro" id="IPR036441">
    <property type="entry name" value="DHquinase_II_sf"/>
</dbReference>
<evidence type="ECO:0000256" key="6">
    <source>
        <dbReference type="ARBA" id="ARBA00023141"/>
    </source>
</evidence>
<feature type="active site" description="Proton acceptor" evidence="8 9">
    <location>
        <position position="24"/>
    </location>
</feature>
<dbReference type="InterPro" id="IPR018509">
    <property type="entry name" value="DHquinase_II_CS"/>
</dbReference>
<evidence type="ECO:0000256" key="3">
    <source>
        <dbReference type="ARBA" id="ARBA00011037"/>
    </source>
</evidence>
<dbReference type="PIRSF" id="PIRSF001399">
    <property type="entry name" value="DHquinase_II"/>
    <property type="match status" value="1"/>
</dbReference>
<dbReference type="Pfam" id="PF01220">
    <property type="entry name" value="DHquinase_II"/>
    <property type="match status" value="1"/>
</dbReference>
<comment type="subunit">
    <text evidence="4 8">Homododecamer.</text>
</comment>
<name>A0A967EFK5_9MICO</name>
<dbReference type="EMBL" id="JAAOIV010000010">
    <property type="protein sequence ID" value="NHN56716.1"/>
    <property type="molecule type" value="Genomic_DNA"/>
</dbReference>
<dbReference type="HAMAP" id="MF_00169">
    <property type="entry name" value="AroQ"/>
    <property type="match status" value="1"/>
</dbReference>
<comment type="function">
    <text evidence="8">Catalyzes a trans-dehydration via an enolate intermediate.</text>
</comment>
<dbReference type="NCBIfam" id="NF003805">
    <property type="entry name" value="PRK05395.1-2"/>
    <property type="match status" value="1"/>
</dbReference>
<dbReference type="Gene3D" id="3.40.50.9100">
    <property type="entry name" value="Dehydroquinase, class II"/>
    <property type="match status" value="1"/>
</dbReference>
<comment type="catalytic activity">
    <reaction evidence="1 8">
        <text>3-dehydroquinate = 3-dehydroshikimate + H2O</text>
        <dbReference type="Rhea" id="RHEA:21096"/>
        <dbReference type="ChEBI" id="CHEBI:15377"/>
        <dbReference type="ChEBI" id="CHEBI:16630"/>
        <dbReference type="ChEBI" id="CHEBI:32364"/>
        <dbReference type="EC" id="4.2.1.10"/>
    </reaction>
</comment>
<dbReference type="PANTHER" id="PTHR21272">
    <property type="entry name" value="CATABOLIC 3-DEHYDROQUINASE"/>
    <property type="match status" value="1"/>
</dbReference>
<sequence>MTRTVLVLNGPNLNLLGERDPDQYGTTTLADIEAMVRGAAEPRGFAVEWRQSNHEGELVDWIQEWRLQAVGVVINPAAYTHTSVAIRDALELVRGPVIEVHLSNIHEREGFRRHSYVADVADLQIAGEGAQGYVRAIDELARLLGPAPSDG</sequence>
<dbReference type="SUPFAM" id="SSF52304">
    <property type="entry name" value="Type II 3-dehydroquinate dehydratase"/>
    <property type="match status" value="1"/>
</dbReference>
<evidence type="ECO:0000313" key="13">
    <source>
        <dbReference type="Proteomes" id="UP000744769"/>
    </source>
</evidence>
<comment type="similarity">
    <text evidence="3 8">Belongs to the type-II 3-dehydroquinase family.</text>
</comment>
<evidence type="ECO:0000256" key="11">
    <source>
        <dbReference type="PIRSR" id="PIRSR001399-3"/>
    </source>
</evidence>
<dbReference type="PANTHER" id="PTHR21272:SF3">
    <property type="entry name" value="CATABOLIC 3-DEHYDROQUINASE"/>
    <property type="match status" value="1"/>
</dbReference>
<keyword evidence="13" id="KW-1185">Reference proteome</keyword>
<dbReference type="NCBIfam" id="NF003806">
    <property type="entry name" value="PRK05395.1-3"/>
    <property type="match status" value="1"/>
</dbReference>
<evidence type="ECO:0000256" key="2">
    <source>
        <dbReference type="ARBA" id="ARBA00004902"/>
    </source>
</evidence>
<evidence type="ECO:0000256" key="5">
    <source>
        <dbReference type="ARBA" id="ARBA00012060"/>
    </source>
</evidence>
<dbReference type="GO" id="GO:0003855">
    <property type="term" value="F:3-dehydroquinate dehydratase activity"/>
    <property type="evidence" value="ECO:0007669"/>
    <property type="project" value="UniProtKB-UniRule"/>
</dbReference>
<gene>
    <name evidence="8 12" type="primary">aroQ</name>
    <name evidence="12" type="ORF">G9U51_13095</name>
</gene>
<keyword evidence="6 8" id="KW-0057">Aromatic amino acid biosynthesis</keyword>
<protein>
    <recommendedName>
        <fullName evidence="5 8">3-dehydroquinate dehydratase</fullName>
        <shortName evidence="8">3-dehydroquinase</shortName>
        <ecNumber evidence="5 8">4.2.1.10</ecNumber>
    </recommendedName>
    <alternativeName>
        <fullName evidence="8">Type II DHQase</fullName>
    </alternativeName>
</protein>
<feature type="binding site" evidence="8 10">
    <location>
        <position position="88"/>
    </location>
    <ligand>
        <name>substrate</name>
    </ligand>
</feature>
<dbReference type="AlphaFoldDB" id="A0A967EFK5"/>
<evidence type="ECO:0000256" key="7">
    <source>
        <dbReference type="ARBA" id="ARBA00023239"/>
    </source>
</evidence>
<dbReference type="GO" id="GO:0009073">
    <property type="term" value="P:aromatic amino acid family biosynthetic process"/>
    <property type="evidence" value="ECO:0007669"/>
    <property type="project" value="UniProtKB-KW"/>
</dbReference>
<comment type="pathway">
    <text evidence="2 8">Metabolic intermediate biosynthesis; chorismate biosynthesis; chorismate from D-erythrose 4-phosphate and phosphoenolpyruvate: step 3/7.</text>
</comment>
<evidence type="ECO:0000313" key="12">
    <source>
        <dbReference type="EMBL" id="NHN56716.1"/>
    </source>
</evidence>
<proteinExistence type="inferred from homology"/>
<dbReference type="GO" id="GO:0009423">
    <property type="term" value="P:chorismate biosynthetic process"/>
    <property type="evidence" value="ECO:0007669"/>
    <property type="project" value="UniProtKB-UniRule"/>
</dbReference>
<dbReference type="GO" id="GO:0019631">
    <property type="term" value="P:quinate catabolic process"/>
    <property type="evidence" value="ECO:0007669"/>
    <property type="project" value="TreeGrafter"/>
</dbReference>
<dbReference type="CDD" id="cd00466">
    <property type="entry name" value="DHQase_II"/>
    <property type="match status" value="1"/>
</dbReference>
<dbReference type="EC" id="4.2.1.10" evidence="5 8"/>
<dbReference type="InterPro" id="IPR001874">
    <property type="entry name" value="DHquinase_II"/>
</dbReference>
<accession>A0A967EFK5</accession>
<dbReference type="RefSeq" id="WP_166197521.1">
    <property type="nucleotide sequence ID" value="NZ_JAAOIV010000010.1"/>
</dbReference>
<evidence type="ECO:0000256" key="4">
    <source>
        <dbReference type="ARBA" id="ARBA00011193"/>
    </source>
</evidence>
<feature type="site" description="Transition state stabilizer" evidence="8 11">
    <location>
        <position position="19"/>
    </location>
</feature>
<organism evidence="12 13">
    <name type="scientific">Metallococcus carri</name>
    <dbReference type="NCBI Taxonomy" id="1656884"/>
    <lineage>
        <taxon>Bacteria</taxon>
        <taxon>Bacillati</taxon>
        <taxon>Actinomycetota</taxon>
        <taxon>Actinomycetes</taxon>
        <taxon>Micrococcales</taxon>
        <taxon>Dermacoccaceae</taxon>
        <taxon>Metallococcus</taxon>
    </lineage>
</organism>
<feature type="binding site" evidence="8 10">
    <location>
        <position position="75"/>
    </location>
    <ligand>
        <name>substrate</name>
    </ligand>
</feature>
<dbReference type="PROSITE" id="PS01029">
    <property type="entry name" value="DEHYDROQUINASE_II"/>
    <property type="match status" value="1"/>
</dbReference>
<dbReference type="GO" id="GO:0008652">
    <property type="term" value="P:amino acid biosynthetic process"/>
    <property type="evidence" value="ECO:0007669"/>
    <property type="project" value="UniProtKB-KW"/>
</dbReference>
<evidence type="ECO:0000256" key="1">
    <source>
        <dbReference type="ARBA" id="ARBA00001864"/>
    </source>
</evidence>
<feature type="binding site" evidence="8 10">
    <location>
        <position position="81"/>
    </location>
    <ligand>
        <name>substrate</name>
    </ligand>
</feature>
<reference evidence="12" key="1">
    <citation type="submission" date="2020-03" db="EMBL/GenBank/DDBJ databases">
        <title>Draft sequencing of Calidifontibacter sp. DB0510.</title>
        <authorList>
            <person name="Kim D.-U."/>
        </authorList>
    </citation>
    <scope>NUCLEOTIDE SEQUENCE</scope>
    <source>
        <strain evidence="12">DB0510</strain>
    </source>
</reference>
<dbReference type="Proteomes" id="UP000744769">
    <property type="component" value="Unassembled WGS sequence"/>
</dbReference>
<feature type="binding site" evidence="8 10">
    <location>
        <position position="112"/>
    </location>
    <ligand>
        <name>substrate</name>
    </ligand>
</feature>
<comment type="caution">
    <text evidence="12">The sequence shown here is derived from an EMBL/GenBank/DDBJ whole genome shotgun (WGS) entry which is preliminary data.</text>
</comment>
<keyword evidence="7 8" id="KW-0456">Lyase</keyword>
<dbReference type="NCBIfam" id="TIGR01088">
    <property type="entry name" value="aroQ"/>
    <property type="match status" value="1"/>
</dbReference>
<evidence type="ECO:0000256" key="9">
    <source>
        <dbReference type="PIRSR" id="PIRSR001399-1"/>
    </source>
</evidence>
<keyword evidence="8" id="KW-0028">Amino-acid biosynthesis</keyword>
<dbReference type="NCBIfam" id="NF003807">
    <property type="entry name" value="PRK05395.1-4"/>
    <property type="match status" value="1"/>
</dbReference>
<evidence type="ECO:0000256" key="10">
    <source>
        <dbReference type="PIRSR" id="PIRSR001399-2"/>
    </source>
</evidence>